<evidence type="ECO:0000313" key="2">
    <source>
        <dbReference type="EMBL" id="CAF4814022.1"/>
    </source>
</evidence>
<name>A0A8S3ATF8_9BILA</name>
<accession>A0A8S3ATF8</accession>
<dbReference type="EMBL" id="CAJOBJ010178279">
    <property type="protein sequence ID" value="CAF4908678.1"/>
    <property type="molecule type" value="Genomic_DNA"/>
</dbReference>
<gene>
    <name evidence="1" type="ORF">BYL167_LOCUS46161</name>
    <name evidence="2" type="ORF">GIL414_LOCUS47705</name>
    <name evidence="3" type="ORF">GIL414_LOCUS52210</name>
</gene>
<proteinExistence type="predicted"/>
<evidence type="ECO:0000313" key="3">
    <source>
        <dbReference type="EMBL" id="CAF4908678.1"/>
    </source>
</evidence>
<protein>
    <submittedName>
        <fullName evidence="1">Uncharacterized protein</fullName>
    </submittedName>
</protein>
<dbReference type="Proteomes" id="UP000681720">
    <property type="component" value="Unassembled WGS sequence"/>
</dbReference>
<dbReference type="EMBL" id="CAJOBH010130025">
    <property type="protein sequence ID" value="CAF4752651.1"/>
    <property type="molecule type" value="Genomic_DNA"/>
</dbReference>
<reference evidence="1" key="1">
    <citation type="submission" date="2021-02" db="EMBL/GenBank/DDBJ databases">
        <authorList>
            <person name="Nowell W R."/>
        </authorList>
    </citation>
    <scope>NUCLEOTIDE SEQUENCE</scope>
</reference>
<organism evidence="1 4">
    <name type="scientific">Rotaria magnacalcarata</name>
    <dbReference type="NCBI Taxonomy" id="392030"/>
    <lineage>
        <taxon>Eukaryota</taxon>
        <taxon>Metazoa</taxon>
        <taxon>Spiralia</taxon>
        <taxon>Gnathifera</taxon>
        <taxon>Rotifera</taxon>
        <taxon>Eurotatoria</taxon>
        <taxon>Bdelloidea</taxon>
        <taxon>Philodinida</taxon>
        <taxon>Philodinidae</taxon>
        <taxon>Rotaria</taxon>
    </lineage>
</organism>
<comment type="caution">
    <text evidence="1">The sequence shown here is derived from an EMBL/GenBank/DDBJ whole genome shotgun (WGS) entry which is preliminary data.</text>
</comment>
<evidence type="ECO:0000313" key="4">
    <source>
        <dbReference type="Proteomes" id="UP000681967"/>
    </source>
</evidence>
<dbReference type="EMBL" id="CAJOBJ010152894">
    <property type="protein sequence ID" value="CAF4814022.1"/>
    <property type="molecule type" value="Genomic_DNA"/>
</dbReference>
<evidence type="ECO:0000313" key="1">
    <source>
        <dbReference type="EMBL" id="CAF4752651.1"/>
    </source>
</evidence>
<sequence length="48" mass="5713">MVQPKILNSMDSFVWARLKLDMTTPKKTKFVENVRGLVTFPHYFEDRP</sequence>
<feature type="non-terminal residue" evidence="1">
    <location>
        <position position="1"/>
    </location>
</feature>
<dbReference type="Proteomes" id="UP000681967">
    <property type="component" value="Unassembled WGS sequence"/>
</dbReference>
<dbReference type="AlphaFoldDB" id="A0A8S3ATF8"/>